<dbReference type="InterPro" id="IPR029787">
    <property type="entry name" value="Nucleotide_cyclase"/>
</dbReference>
<dbReference type="EMBL" id="JEWH01000002">
    <property type="protein sequence ID" value="EXB07546.1"/>
    <property type="molecule type" value="Genomic_DNA"/>
</dbReference>
<dbReference type="PANTHER" id="PTHR45138:SF9">
    <property type="entry name" value="DIGUANYLATE CYCLASE DGCM-RELATED"/>
    <property type="match status" value="1"/>
</dbReference>
<dbReference type="FunFam" id="3.30.70.270:FF:000001">
    <property type="entry name" value="Diguanylate cyclase domain protein"/>
    <property type="match status" value="1"/>
</dbReference>
<evidence type="ECO:0000256" key="2">
    <source>
        <dbReference type="ARBA" id="ARBA00012528"/>
    </source>
</evidence>
<keyword evidence="4" id="KW-1133">Transmembrane helix</keyword>
<dbReference type="GO" id="GO:1902201">
    <property type="term" value="P:negative regulation of bacterial-type flagellum-dependent cell motility"/>
    <property type="evidence" value="ECO:0007669"/>
    <property type="project" value="TreeGrafter"/>
</dbReference>
<dbReference type="AlphaFoldDB" id="A0A009IAY4"/>
<dbReference type="CDD" id="cd01949">
    <property type="entry name" value="GGDEF"/>
    <property type="match status" value="1"/>
</dbReference>
<dbReference type="SUPFAM" id="SSF55073">
    <property type="entry name" value="Nucleotide cyclase"/>
    <property type="match status" value="1"/>
</dbReference>
<feature type="transmembrane region" description="Helical" evidence="4">
    <location>
        <begin position="158"/>
        <end position="180"/>
    </location>
</feature>
<dbReference type="PANTHER" id="PTHR45138">
    <property type="entry name" value="REGULATORY COMPONENTS OF SENSORY TRANSDUCTION SYSTEM"/>
    <property type="match status" value="1"/>
</dbReference>
<dbReference type="RefSeq" id="WP_032050635.1">
    <property type="nucleotide sequence ID" value="NZ_JEWH01000002.1"/>
</dbReference>
<dbReference type="GO" id="GO:0043709">
    <property type="term" value="P:cell adhesion involved in single-species biofilm formation"/>
    <property type="evidence" value="ECO:0007669"/>
    <property type="project" value="TreeGrafter"/>
</dbReference>
<dbReference type="InterPro" id="IPR050469">
    <property type="entry name" value="Diguanylate_Cyclase"/>
</dbReference>
<dbReference type="InterPro" id="IPR043128">
    <property type="entry name" value="Rev_trsase/Diguanyl_cyclase"/>
</dbReference>
<dbReference type="NCBIfam" id="TIGR00254">
    <property type="entry name" value="GGDEF"/>
    <property type="match status" value="1"/>
</dbReference>
<evidence type="ECO:0000256" key="4">
    <source>
        <dbReference type="SAM" id="Phobius"/>
    </source>
</evidence>
<accession>A0A009IAY4</accession>
<comment type="catalytic activity">
    <reaction evidence="3">
        <text>2 GTP = 3',3'-c-di-GMP + 2 diphosphate</text>
        <dbReference type="Rhea" id="RHEA:24898"/>
        <dbReference type="ChEBI" id="CHEBI:33019"/>
        <dbReference type="ChEBI" id="CHEBI:37565"/>
        <dbReference type="ChEBI" id="CHEBI:58805"/>
        <dbReference type="EC" id="2.7.7.65"/>
    </reaction>
</comment>
<dbReference type="PROSITE" id="PS50887">
    <property type="entry name" value="GGDEF"/>
    <property type="match status" value="1"/>
</dbReference>
<dbReference type="Proteomes" id="UP000020595">
    <property type="component" value="Unassembled WGS sequence"/>
</dbReference>
<comment type="cofactor">
    <cofactor evidence="1">
        <name>Mg(2+)</name>
        <dbReference type="ChEBI" id="CHEBI:18420"/>
    </cofactor>
</comment>
<dbReference type="GO" id="GO:0005886">
    <property type="term" value="C:plasma membrane"/>
    <property type="evidence" value="ECO:0007669"/>
    <property type="project" value="TreeGrafter"/>
</dbReference>
<name>A0A009IAY4_ACIB9</name>
<comment type="caution">
    <text evidence="6">The sequence shown here is derived from an EMBL/GenBank/DDBJ whole genome shotgun (WGS) entry which is preliminary data.</text>
</comment>
<feature type="transmembrane region" description="Helical" evidence="4">
    <location>
        <begin position="192"/>
        <end position="213"/>
    </location>
</feature>
<dbReference type="Pfam" id="PF00990">
    <property type="entry name" value="GGDEF"/>
    <property type="match status" value="1"/>
</dbReference>
<dbReference type="InterPro" id="IPR000160">
    <property type="entry name" value="GGDEF_dom"/>
</dbReference>
<feature type="transmembrane region" description="Helical" evidence="4">
    <location>
        <begin position="75"/>
        <end position="93"/>
    </location>
</feature>
<organism evidence="6 7">
    <name type="scientific">Acinetobacter baumannii (strain 1295743)</name>
    <dbReference type="NCBI Taxonomy" id="1310613"/>
    <lineage>
        <taxon>Bacteria</taxon>
        <taxon>Pseudomonadati</taxon>
        <taxon>Pseudomonadota</taxon>
        <taxon>Gammaproteobacteria</taxon>
        <taxon>Moraxellales</taxon>
        <taxon>Moraxellaceae</taxon>
        <taxon>Acinetobacter</taxon>
        <taxon>Acinetobacter calcoaceticus/baumannii complex</taxon>
    </lineage>
</organism>
<protein>
    <recommendedName>
        <fullName evidence="2">diguanylate cyclase</fullName>
        <ecNumber evidence="2">2.7.7.65</ecNumber>
    </recommendedName>
</protein>
<keyword evidence="4" id="KW-0812">Transmembrane</keyword>
<sequence>MKIRLITRPINKIKQVILDFIHHNHIINWTPLQKSALMLTLACAMNFSWILWKGYILITPSIWQWANLSLVESQIWLNLLTLFLLAVLIIPCYRYKDQAWAKKIVPLISVQAFMLMLCHDGYLIGSISPATMVGYVGTIGVGLVLFERKIVYSAFIPATIILAVCTYLSMTGVISYAPLFNFTAMRHAQTNPFWLGSMLFFITPILVACFILFEILLTQWRQRETYVQRLSQIDPLTNVLNRRSLNTYLEALHEQQFDYAVILLDIDHFKKINDIYGHHQGDQVLIKIAQCLSENLRNEDIIGRFGGEEFILLLPHTDIIQAEKIAERCRQALQELTIFNNQNIQIHVSASFGISSSAFANDPYLVIRQADQALYAVKASGRNQVCTFHQLPQIKSI</sequence>
<evidence type="ECO:0000256" key="1">
    <source>
        <dbReference type="ARBA" id="ARBA00001946"/>
    </source>
</evidence>
<feature type="transmembrane region" description="Helical" evidence="4">
    <location>
        <begin position="130"/>
        <end position="146"/>
    </location>
</feature>
<gene>
    <name evidence="6" type="ORF">J512_0367</name>
</gene>
<evidence type="ECO:0000259" key="5">
    <source>
        <dbReference type="PROSITE" id="PS50887"/>
    </source>
</evidence>
<dbReference type="Gene3D" id="3.30.70.270">
    <property type="match status" value="1"/>
</dbReference>
<feature type="transmembrane region" description="Helical" evidence="4">
    <location>
        <begin position="36"/>
        <end position="55"/>
    </location>
</feature>
<evidence type="ECO:0000256" key="3">
    <source>
        <dbReference type="ARBA" id="ARBA00034247"/>
    </source>
</evidence>
<dbReference type="PATRIC" id="fig|1310613.3.peg.351"/>
<feature type="domain" description="GGDEF" evidence="5">
    <location>
        <begin position="257"/>
        <end position="390"/>
    </location>
</feature>
<dbReference type="GO" id="GO:0052621">
    <property type="term" value="F:diguanylate cyclase activity"/>
    <property type="evidence" value="ECO:0007669"/>
    <property type="project" value="UniProtKB-EC"/>
</dbReference>
<reference evidence="6 7" key="1">
    <citation type="submission" date="2014-02" db="EMBL/GenBank/DDBJ databases">
        <title>Comparative genomics and transcriptomics to identify genetic mechanisms underlying the emergence of carbapenem resistant Acinetobacter baumannii (CRAb).</title>
        <authorList>
            <person name="Harris A.D."/>
            <person name="Johnson K.J."/>
            <person name="George J."/>
            <person name="Shefchek K."/>
            <person name="Daugherty S.C."/>
            <person name="Parankush S."/>
            <person name="Sadzewicz L."/>
            <person name="Tallon L."/>
            <person name="Sengamalay N."/>
            <person name="Hazen T.H."/>
            <person name="Rasko D.A."/>
        </authorList>
    </citation>
    <scope>NUCLEOTIDE SEQUENCE [LARGE SCALE GENOMIC DNA]</scope>
    <source>
        <strain evidence="6 7">1295743</strain>
    </source>
</reference>
<keyword evidence="4" id="KW-0472">Membrane</keyword>
<dbReference type="SMART" id="SM00267">
    <property type="entry name" value="GGDEF"/>
    <property type="match status" value="1"/>
</dbReference>
<dbReference type="EC" id="2.7.7.65" evidence="2"/>
<proteinExistence type="predicted"/>
<evidence type="ECO:0000313" key="7">
    <source>
        <dbReference type="Proteomes" id="UP000020595"/>
    </source>
</evidence>
<evidence type="ECO:0000313" key="6">
    <source>
        <dbReference type="EMBL" id="EXB07546.1"/>
    </source>
</evidence>